<dbReference type="RefSeq" id="WP_184215058.1">
    <property type="nucleotide sequence ID" value="NZ_JACHIP010000002.1"/>
</dbReference>
<keyword evidence="4" id="KW-1185">Reference proteome</keyword>
<dbReference type="Proteomes" id="UP000540989">
    <property type="component" value="Unassembled WGS sequence"/>
</dbReference>
<feature type="region of interest" description="Disordered" evidence="1">
    <location>
        <begin position="184"/>
        <end position="209"/>
    </location>
</feature>
<proteinExistence type="predicted"/>
<dbReference type="Pfam" id="PF12543">
    <property type="entry name" value="DUF3738"/>
    <property type="match status" value="1"/>
</dbReference>
<dbReference type="AlphaFoldDB" id="A0A7W7ZBG2"/>
<evidence type="ECO:0000256" key="1">
    <source>
        <dbReference type="SAM" id="MobiDB-lite"/>
    </source>
</evidence>
<feature type="compositionally biased region" description="Low complexity" evidence="1">
    <location>
        <begin position="191"/>
        <end position="206"/>
    </location>
</feature>
<sequence length="327" mass="34741">MKLFALCFVCNLATCSAIAQSAASPTQLAFDVAAVRPSKPDASPRSNVPLDAGNVYGTIDADDDRSAASGLFIATHQALWRYITFAYKLSGTQELALRFNMFSGAPKSDAPSWVTGTFTTSPEFFDISARAPADTSIDQMRLMMQALLVDRFHLVIRYVTADAPVFALVVAKYGATGPNLKPHSQSDFCVSSAPDPSLDSAPHPAATPSSVGDLPPICGVIAHVPSSAPGQHYGARAVSLSLFATSIPTMTGLAIMPRPVVDDTGLSGLYDFTLSWVHDSADVDAAIDDNSANFRDSLKNQLGLKLQPSHAPLSFLVIDHVERPSEN</sequence>
<gene>
    <name evidence="3" type="ORF">HDF16_001514</name>
</gene>
<comment type="caution">
    <text evidence="3">The sequence shown here is derived from an EMBL/GenBank/DDBJ whole genome shotgun (WGS) entry which is preliminary data.</text>
</comment>
<reference evidence="3 4" key="1">
    <citation type="submission" date="2020-08" db="EMBL/GenBank/DDBJ databases">
        <title>Genomic Encyclopedia of Type Strains, Phase IV (KMG-V): Genome sequencing to study the core and pangenomes of soil and plant-associated prokaryotes.</title>
        <authorList>
            <person name="Whitman W."/>
        </authorList>
    </citation>
    <scope>NUCLEOTIDE SEQUENCE [LARGE SCALE GENOMIC DNA]</scope>
    <source>
        <strain evidence="3 4">M8UP14</strain>
    </source>
</reference>
<dbReference type="EMBL" id="JACHIP010000002">
    <property type="protein sequence ID" value="MBB5056829.1"/>
    <property type="molecule type" value="Genomic_DNA"/>
</dbReference>
<name>A0A7W7ZBG2_9BACT</name>
<evidence type="ECO:0000256" key="2">
    <source>
        <dbReference type="SAM" id="SignalP"/>
    </source>
</evidence>
<accession>A0A7W7ZBG2</accession>
<dbReference type="NCBIfam" id="TIGR03435">
    <property type="entry name" value="Soli_TIGR03435"/>
    <property type="match status" value="1"/>
</dbReference>
<evidence type="ECO:0000313" key="3">
    <source>
        <dbReference type="EMBL" id="MBB5056829.1"/>
    </source>
</evidence>
<organism evidence="3 4">
    <name type="scientific">Granulicella aggregans</name>
    <dbReference type="NCBI Taxonomy" id="474949"/>
    <lineage>
        <taxon>Bacteria</taxon>
        <taxon>Pseudomonadati</taxon>
        <taxon>Acidobacteriota</taxon>
        <taxon>Terriglobia</taxon>
        <taxon>Terriglobales</taxon>
        <taxon>Acidobacteriaceae</taxon>
        <taxon>Granulicella</taxon>
    </lineage>
</organism>
<keyword evidence="2" id="KW-0732">Signal</keyword>
<feature type="chain" id="PRO_5030552463" evidence="2">
    <location>
        <begin position="20"/>
        <end position="327"/>
    </location>
</feature>
<dbReference type="InterPro" id="IPR017801">
    <property type="entry name" value="DUF3738"/>
</dbReference>
<feature type="signal peptide" evidence="2">
    <location>
        <begin position="1"/>
        <end position="19"/>
    </location>
</feature>
<evidence type="ECO:0000313" key="4">
    <source>
        <dbReference type="Proteomes" id="UP000540989"/>
    </source>
</evidence>
<protein>
    <submittedName>
        <fullName evidence="3">Uncharacterized protein (TIGR03435 family)</fullName>
    </submittedName>
</protein>